<feature type="compositionally biased region" description="Low complexity" evidence="6">
    <location>
        <begin position="11"/>
        <end position="22"/>
    </location>
</feature>
<dbReference type="Pfam" id="PF24882">
    <property type="entry name" value="WHD_ORC2"/>
    <property type="match status" value="1"/>
</dbReference>
<name>A0ABR3JQZ2_9AGAR</name>
<dbReference type="PANTHER" id="PTHR14052:SF0">
    <property type="entry name" value="ORIGIN RECOGNITION COMPLEX SUBUNIT 2"/>
    <property type="match status" value="1"/>
</dbReference>
<comment type="subcellular location">
    <subcellularLocation>
        <location evidence="1 5">Nucleus</location>
    </subcellularLocation>
</comment>
<dbReference type="InterPro" id="IPR056772">
    <property type="entry name" value="RecA-like_ORC2"/>
</dbReference>
<feature type="region of interest" description="Disordered" evidence="6">
    <location>
        <begin position="1"/>
        <end position="57"/>
    </location>
</feature>
<evidence type="ECO:0000259" key="7">
    <source>
        <dbReference type="Pfam" id="PF04084"/>
    </source>
</evidence>
<accession>A0ABR3JQZ2</accession>
<evidence type="ECO:0000256" key="1">
    <source>
        <dbReference type="ARBA" id="ARBA00004123"/>
    </source>
</evidence>
<feature type="compositionally biased region" description="Low complexity" evidence="6">
    <location>
        <begin position="30"/>
        <end position="41"/>
    </location>
</feature>
<organism evidence="9 10">
    <name type="scientific">Hohenbuehelia grisea</name>
    <dbReference type="NCBI Taxonomy" id="104357"/>
    <lineage>
        <taxon>Eukaryota</taxon>
        <taxon>Fungi</taxon>
        <taxon>Dikarya</taxon>
        <taxon>Basidiomycota</taxon>
        <taxon>Agaricomycotina</taxon>
        <taxon>Agaricomycetes</taxon>
        <taxon>Agaricomycetidae</taxon>
        <taxon>Agaricales</taxon>
        <taxon>Pleurotineae</taxon>
        <taxon>Pleurotaceae</taxon>
        <taxon>Hohenbuehelia</taxon>
    </lineage>
</organism>
<gene>
    <name evidence="9" type="ORF">HGRIS_000349</name>
</gene>
<evidence type="ECO:0000313" key="9">
    <source>
        <dbReference type="EMBL" id="KAL0958186.1"/>
    </source>
</evidence>
<dbReference type="InterPro" id="IPR007220">
    <property type="entry name" value="ORC2"/>
</dbReference>
<protein>
    <recommendedName>
        <fullName evidence="5">Origin recognition complex subunit 2</fullName>
    </recommendedName>
</protein>
<evidence type="ECO:0000256" key="4">
    <source>
        <dbReference type="ARBA" id="ARBA00023242"/>
    </source>
</evidence>
<keyword evidence="4 5" id="KW-0539">Nucleus</keyword>
<reference evidence="10" key="1">
    <citation type="submission" date="2024-06" db="EMBL/GenBank/DDBJ databases">
        <title>Multi-omics analyses provide insights into the biosynthesis of the anticancer antibiotic pleurotin in Hohenbuehelia grisea.</title>
        <authorList>
            <person name="Weaver J.A."/>
            <person name="Alberti F."/>
        </authorList>
    </citation>
    <scope>NUCLEOTIDE SEQUENCE [LARGE SCALE GENOMIC DNA]</scope>
    <source>
        <strain evidence="10">T-177</strain>
    </source>
</reference>
<evidence type="ECO:0000313" key="10">
    <source>
        <dbReference type="Proteomes" id="UP001556367"/>
    </source>
</evidence>
<dbReference type="Pfam" id="PF04084">
    <property type="entry name" value="RecA-like_ORC2"/>
    <property type="match status" value="1"/>
</dbReference>
<evidence type="ECO:0000256" key="6">
    <source>
        <dbReference type="SAM" id="MobiDB-lite"/>
    </source>
</evidence>
<evidence type="ECO:0000259" key="8">
    <source>
        <dbReference type="Pfam" id="PF24882"/>
    </source>
</evidence>
<feature type="compositionally biased region" description="Basic residues" evidence="6">
    <location>
        <begin position="1"/>
        <end position="10"/>
    </location>
</feature>
<comment type="subunit">
    <text evidence="5">Component of the origin recognition complex (ORC).</text>
</comment>
<dbReference type="EMBL" id="JASNQZ010000004">
    <property type="protein sequence ID" value="KAL0958186.1"/>
    <property type="molecule type" value="Genomic_DNA"/>
</dbReference>
<feature type="domain" description="Origin recognition complex subunit 2 RecA-like" evidence="7">
    <location>
        <begin position="118"/>
        <end position="294"/>
    </location>
</feature>
<evidence type="ECO:0000256" key="3">
    <source>
        <dbReference type="ARBA" id="ARBA00022705"/>
    </source>
</evidence>
<feature type="compositionally biased region" description="Basic and acidic residues" evidence="6">
    <location>
        <begin position="48"/>
        <end position="57"/>
    </location>
</feature>
<evidence type="ECO:0000256" key="2">
    <source>
        <dbReference type="ARBA" id="ARBA00007421"/>
    </source>
</evidence>
<keyword evidence="10" id="KW-1185">Reference proteome</keyword>
<proteinExistence type="inferred from homology"/>
<comment type="similarity">
    <text evidence="2 5">Belongs to the ORC2 family.</text>
</comment>
<comment type="function">
    <text evidence="5">Component of the origin recognition complex (ORC) that binds origins of replication. DNA-binding is ATP-dependent. ORC is required to assemble the pre-replication complex necessary to initiate DNA replication.</text>
</comment>
<keyword evidence="3 5" id="KW-0235">DNA replication</keyword>
<evidence type="ECO:0000256" key="5">
    <source>
        <dbReference type="RuleBase" id="RU368084"/>
    </source>
</evidence>
<dbReference type="PANTHER" id="PTHR14052">
    <property type="entry name" value="ORIGIN RECOGNITION COMPLEX SUBUNIT 2"/>
    <property type="match status" value="1"/>
</dbReference>
<sequence>MPPRSPRKRPVSVLDSASQSSSSEDDEESSGSGSDAEIAISKSRSRKQGHDEPEDKPGFLVQAGFDAYFYQSSARSVTSNHVFSTLIPPLTADEYVDAIRNMPPSRAAPLESSINTEDSKIALFARFMRELQEGFNLLFHGFGSKRRFLNSFATERCAKEGHVVVANGFHPGFAFKDLLGSFDNIPELSETVSSSSSVENQVARIHEFFLASPRHLYLIVHNIDAPAFRSTKIRSYLSLWALNPHIHLVASIDHINASLLWSTPEMSARKRSRESAASSAYDHMRGFSWLWHDITTLLPYDFELSFADRSSIQGARGGRKGADGAAIQVSAAAMSETAALHILASVTQKAKKLFQLMGARQLESIDSATEEGAVAQGKDMQQHSIAYDALFNLARDNFVATNDTAMRMLLGEFRDHGLVLSAQSGSAGGEALWIPLRKERLACVIQSLQAE</sequence>
<feature type="domain" description="Origin recognition complex subunit 2 winged-helix" evidence="8">
    <location>
        <begin position="379"/>
        <end position="439"/>
    </location>
</feature>
<dbReference type="InterPro" id="IPR056773">
    <property type="entry name" value="WHD_ORC2"/>
</dbReference>
<dbReference type="Proteomes" id="UP001556367">
    <property type="component" value="Unassembled WGS sequence"/>
</dbReference>
<comment type="caution">
    <text evidence="9">The sequence shown here is derived from an EMBL/GenBank/DDBJ whole genome shotgun (WGS) entry which is preliminary data.</text>
</comment>